<dbReference type="InterPro" id="IPR008269">
    <property type="entry name" value="Lon_proteolytic"/>
</dbReference>
<dbReference type="Proteomes" id="UP000269208">
    <property type="component" value="Chromosome"/>
</dbReference>
<dbReference type="InterPro" id="IPR014721">
    <property type="entry name" value="Ribsml_uS5_D2-typ_fold_subgr"/>
</dbReference>
<dbReference type="EC" id="3.4.21.53" evidence="1"/>
<reference evidence="3 4" key="1">
    <citation type="submission" date="2018-12" db="EMBL/GenBank/DDBJ databases">
        <authorList>
            <consortium name="Pathogen Informatics"/>
        </authorList>
    </citation>
    <scope>NUCLEOTIDE SEQUENCE [LARGE SCALE GENOMIC DNA]</scope>
    <source>
        <strain evidence="3 4">NCTC6754</strain>
    </source>
</reference>
<evidence type="ECO:0000313" key="4">
    <source>
        <dbReference type="Proteomes" id="UP000269208"/>
    </source>
</evidence>
<keyword evidence="1 3" id="KW-0645">Protease</keyword>
<organism evidence="3 4">
    <name type="scientific">Salmonella enterica I</name>
    <dbReference type="NCBI Taxonomy" id="59201"/>
    <lineage>
        <taxon>Bacteria</taxon>
        <taxon>Pseudomonadati</taxon>
        <taxon>Pseudomonadota</taxon>
        <taxon>Gammaproteobacteria</taxon>
        <taxon>Enterobacterales</taxon>
        <taxon>Enterobacteriaceae</taxon>
        <taxon>Salmonella</taxon>
    </lineage>
</organism>
<dbReference type="PROSITE" id="PS51786">
    <property type="entry name" value="LON_PROTEOLYTIC"/>
    <property type="match status" value="1"/>
</dbReference>
<proteinExistence type="inferred from homology"/>
<comment type="similarity">
    <text evidence="1">Belongs to the peptidase S16 family.</text>
</comment>
<name>A0A3S4I5P1_SALET</name>
<dbReference type="GO" id="GO:0004176">
    <property type="term" value="F:ATP-dependent peptidase activity"/>
    <property type="evidence" value="ECO:0007669"/>
    <property type="project" value="UniProtKB-UniRule"/>
</dbReference>
<dbReference type="AlphaFoldDB" id="A0A3S4I5P1"/>
<evidence type="ECO:0000256" key="1">
    <source>
        <dbReference type="PROSITE-ProRule" id="PRU01122"/>
    </source>
</evidence>
<dbReference type="GO" id="GO:0006508">
    <property type="term" value="P:proteolysis"/>
    <property type="evidence" value="ECO:0007669"/>
    <property type="project" value="UniProtKB-KW"/>
</dbReference>
<keyword evidence="1" id="KW-0378">Hydrolase</keyword>
<gene>
    <name evidence="3" type="ORF">NCTC6754_06814</name>
</gene>
<keyword evidence="1" id="KW-0720">Serine protease</keyword>
<dbReference type="InterPro" id="IPR020568">
    <property type="entry name" value="Ribosomal_Su5_D2-typ_SF"/>
</dbReference>
<evidence type="ECO:0000313" key="3">
    <source>
        <dbReference type="EMBL" id="VEB61171.1"/>
    </source>
</evidence>
<dbReference type="GO" id="GO:0004252">
    <property type="term" value="F:serine-type endopeptidase activity"/>
    <property type="evidence" value="ECO:0007669"/>
    <property type="project" value="UniProtKB-UniRule"/>
</dbReference>
<feature type="active site" evidence="1">
    <location>
        <position position="123"/>
    </location>
</feature>
<dbReference type="InterPro" id="IPR027065">
    <property type="entry name" value="Lon_Prtase"/>
</dbReference>
<comment type="catalytic activity">
    <reaction evidence="1">
        <text>Hydrolysis of proteins in presence of ATP.</text>
        <dbReference type="EC" id="3.4.21.53"/>
    </reaction>
</comment>
<feature type="active site" evidence="1">
    <location>
        <position position="166"/>
    </location>
</feature>
<dbReference type="PANTHER" id="PTHR10046">
    <property type="entry name" value="ATP DEPENDENT LON PROTEASE FAMILY MEMBER"/>
    <property type="match status" value="1"/>
</dbReference>
<evidence type="ECO:0000259" key="2">
    <source>
        <dbReference type="PROSITE" id="PS51786"/>
    </source>
</evidence>
<dbReference type="EMBL" id="LR134190">
    <property type="protein sequence ID" value="VEB61171.1"/>
    <property type="molecule type" value="Genomic_DNA"/>
</dbReference>
<dbReference type="SUPFAM" id="SSF54211">
    <property type="entry name" value="Ribosomal protein S5 domain 2-like"/>
    <property type="match status" value="1"/>
</dbReference>
<accession>A0A3S4I5P1</accession>
<feature type="domain" description="Lon proteolytic" evidence="2">
    <location>
        <begin position="31"/>
        <end position="167"/>
    </location>
</feature>
<dbReference type="Gene3D" id="3.30.230.10">
    <property type="match status" value="1"/>
</dbReference>
<dbReference type="GO" id="GO:0030163">
    <property type="term" value="P:protein catabolic process"/>
    <property type="evidence" value="ECO:0007669"/>
    <property type="project" value="InterPro"/>
</dbReference>
<sequence>MLARREWREGFLAERMQDEILQEQILIETEGERVGQINALSVIEFPGHPRAFGEPSRISCVVHIGDGEFNDIERKAELGGNIHAKGMMIMQAFLMSELQLEQQIPFSASLTFEQSYSEVDGDSASMAELCALISALANVPVNQNIAITGSVDQFGRAQTGGRAKRKN</sequence>
<protein>
    <recommendedName>
        <fullName evidence="1">endopeptidase La</fullName>
        <ecNumber evidence="1">3.4.21.53</ecNumber>
    </recommendedName>
</protein>
<dbReference type="GO" id="GO:0005524">
    <property type="term" value="F:ATP binding"/>
    <property type="evidence" value="ECO:0007669"/>
    <property type="project" value="InterPro"/>
</dbReference>